<dbReference type="GO" id="GO:0003743">
    <property type="term" value="F:translation initiation factor activity"/>
    <property type="evidence" value="ECO:0007669"/>
    <property type="project" value="InterPro"/>
</dbReference>
<dbReference type="Pfam" id="PF01873">
    <property type="entry name" value="eIF-5_eIF-2B"/>
    <property type="match status" value="1"/>
</dbReference>
<dbReference type="EMBL" id="CAJJDM010000001">
    <property type="protein sequence ID" value="CAD8042888.1"/>
    <property type="molecule type" value="Genomic_DNA"/>
</dbReference>
<gene>
    <name evidence="2" type="ORF">PPRIM_AZ9-3.1.T0040105</name>
</gene>
<dbReference type="GO" id="GO:0001731">
    <property type="term" value="P:formation of translation preinitiation complex"/>
    <property type="evidence" value="ECO:0007669"/>
    <property type="project" value="TreeGrafter"/>
</dbReference>
<name>A0A8S1JXE9_PARPR</name>
<dbReference type="PANTHER" id="PTHR23001:SF3">
    <property type="entry name" value="EUKARYOTIC TRANSLATION INITIATION FACTOR 2 SUBUNIT 2"/>
    <property type="match status" value="1"/>
</dbReference>
<reference evidence="2" key="1">
    <citation type="submission" date="2021-01" db="EMBL/GenBank/DDBJ databases">
        <authorList>
            <consortium name="Genoscope - CEA"/>
            <person name="William W."/>
        </authorList>
    </citation>
    <scope>NUCLEOTIDE SEQUENCE</scope>
</reference>
<evidence type="ECO:0000313" key="2">
    <source>
        <dbReference type="EMBL" id="CAD8042888.1"/>
    </source>
</evidence>
<evidence type="ECO:0000313" key="3">
    <source>
        <dbReference type="Proteomes" id="UP000688137"/>
    </source>
</evidence>
<keyword evidence="3" id="KW-1185">Reference proteome</keyword>
<protein>
    <recommendedName>
        <fullName evidence="1">Translation initiation factor IF2/IF5 domain-containing protein</fullName>
    </recommendedName>
</protein>
<dbReference type="GO" id="GO:0031369">
    <property type="term" value="F:translation initiation factor binding"/>
    <property type="evidence" value="ECO:0007669"/>
    <property type="project" value="TreeGrafter"/>
</dbReference>
<comment type="caution">
    <text evidence="2">The sequence shown here is derived from an EMBL/GenBank/DDBJ whole genome shotgun (WGS) entry which is preliminary data.</text>
</comment>
<dbReference type="InterPro" id="IPR045196">
    <property type="entry name" value="IF2/IF5"/>
</dbReference>
<feature type="domain" description="Translation initiation factor IF2/IF5" evidence="1">
    <location>
        <begin position="42"/>
        <end position="152"/>
    </location>
</feature>
<proteinExistence type="predicted"/>
<evidence type="ECO:0000259" key="1">
    <source>
        <dbReference type="SMART" id="SM00653"/>
    </source>
</evidence>
<dbReference type="AlphaFoldDB" id="A0A8S1JXE9"/>
<dbReference type="OMA" id="KATCTVE"/>
<dbReference type="InterPro" id="IPR002735">
    <property type="entry name" value="Transl_init_fac_IF2/IF5_dom"/>
</dbReference>
<accession>A0A8S1JXE9</accession>
<dbReference type="GO" id="GO:0005850">
    <property type="term" value="C:eukaryotic translation initiation factor 2 complex"/>
    <property type="evidence" value="ECO:0007669"/>
    <property type="project" value="TreeGrafter"/>
</dbReference>
<organism evidence="2 3">
    <name type="scientific">Paramecium primaurelia</name>
    <dbReference type="NCBI Taxonomy" id="5886"/>
    <lineage>
        <taxon>Eukaryota</taxon>
        <taxon>Sar</taxon>
        <taxon>Alveolata</taxon>
        <taxon>Ciliophora</taxon>
        <taxon>Intramacronucleata</taxon>
        <taxon>Oligohymenophorea</taxon>
        <taxon>Peniculida</taxon>
        <taxon>Parameciidae</taxon>
        <taxon>Paramecium</taxon>
    </lineage>
</organism>
<dbReference type="GO" id="GO:0003729">
    <property type="term" value="F:mRNA binding"/>
    <property type="evidence" value="ECO:0007669"/>
    <property type="project" value="TreeGrafter"/>
</dbReference>
<sequence length="166" mass="19881">MDNKSSLIKVYDFEIQQQENKKYYIKALDRLFQQLEKHKFSNTKLQITLPIVQIKGARTFWQNYSSICNQIKMNSKLVNQYFYAQFWGQVLIKNEQMIILGQRIKSKDIQSYLREFLKEQLICQQCKMSDTKLVKDRKIKLIRKECTTCKATCTVEGSKFKYFTFP</sequence>
<dbReference type="SMART" id="SM00653">
    <property type="entry name" value="eIF2B_5"/>
    <property type="match status" value="1"/>
</dbReference>
<dbReference type="Proteomes" id="UP000688137">
    <property type="component" value="Unassembled WGS sequence"/>
</dbReference>
<dbReference type="PANTHER" id="PTHR23001">
    <property type="entry name" value="EUKARYOTIC TRANSLATION INITIATION FACTOR"/>
    <property type="match status" value="1"/>
</dbReference>